<organism evidence="1 2">
    <name type="scientific">Morococcus cerebrosus</name>
    <dbReference type="NCBI Taxonomy" id="1056807"/>
    <lineage>
        <taxon>Bacteria</taxon>
        <taxon>Pseudomonadati</taxon>
        <taxon>Pseudomonadota</taxon>
        <taxon>Betaproteobacteria</taxon>
        <taxon>Neisseriales</taxon>
        <taxon>Neisseriaceae</taxon>
        <taxon>Morococcus</taxon>
    </lineage>
</organism>
<dbReference type="AlphaFoldDB" id="A0A0C1EIN8"/>
<proteinExistence type="predicted"/>
<name>A0A0C1EIN8_9NEIS</name>
<gene>
    <name evidence="1" type="ORF">MCC93_11550</name>
</gene>
<dbReference type="EMBL" id="JUFZ01000043">
    <property type="protein sequence ID" value="KIC08643.1"/>
    <property type="molecule type" value="Genomic_DNA"/>
</dbReference>
<protein>
    <submittedName>
        <fullName evidence="1">Uncharacterized protein</fullName>
    </submittedName>
</protein>
<dbReference type="Proteomes" id="UP000031390">
    <property type="component" value="Unassembled WGS sequence"/>
</dbReference>
<evidence type="ECO:0000313" key="2">
    <source>
        <dbReference type="Proteomes" id="UP000031390"/>
    </source>
</evidence>
<accession>A0A0C1EIN8</accession>
<comment type="caution">
    <text evidence="1">The sequence shown here is derived from an EMBL/GenBank/DDBJ whole genome shotgun (WGS) entry which is preliminary data.</text>
</comment>
<reference evidence="1 2" key="1">
    <citation type="submission" date="2014-12" db="EMBL/GenBank/DDBJ databases">
        <title>Genome sequence of Morococcus cerebrosus.</title>
        <authorList>
            <person name="Shin S.-K."/>
            <person name="Yi H."/>
        </authorList>
    </citation>
    <scope>NUCLEOTIDE SEQUENCE [LARGE SCALE GENOMIC DNA]</scope>
    <source>
        <strain evidence="1 2">CIP 81.93</strain>
    </source>
</reference>
<sequence length="37" mass="4219">MGFPCEINAHKTQFLSAWQAFGKAYTEYSDHLQPTSI</sequence>
<evidence type="ECO:0000313" key="1">
    <source>
        <dbReference type="EMBL" id="KIC08643.1"/>
    </source>
</evidence>